<dbReference type="InterPro" id="IPR025380">
    <property type="entry name" value="DUF4369"/>
</dbReference>
<accession>A0A286F5I2</accession>
<dbReference type="GO" id="GO:0016209">
    <property type="term" value="F:antioxidant activity"/>
    <property type="evidence" value="ECO:0007669"/>
    <property type="project" value="InterPro"/>
</dbReference>
<dbReference type="InterPro" id="IPR000866">
    <property type="entry name" value="AhpC/TSA"/>
</dbReference>
<dbReference type="Pfam" id="PF14289">
    <property type="entry name" value="DUF4369"/>
    <property type="match status" value="1"/>
</dbReference>
<dbReference type="InterPro" id="IPR013766">
    <property type="entry name" value="Thioredoxin_domain"/>
</dbReference>
<protein>
    <submittedName>
        <fullName evidence="3">AhpC/TSA family protein</fullName>
    </submittedName>
</protein>
<sequence>MNQRKTQHQRPAWLFAVLFLSLSGHLRAQFTSTISGFFPKEWAGKQAMVVAKPLHGPTVIDTTTIVNRSATFTLKLTEPCAAYLWVDGRKEDIQFFIDSPKLSIGVESGTFQPPMITGSASSETWADQLTRSKQGRDLEPDDQLAMMNALLTGDSLTAFTLEYTLDSLRMLDRNDLANLILEQPTLASSWYLFASSSFSYPQTLALFNSLSTFASYPSYQRIKAELAQKQLGRKSPDFSLPTANGKATRLSELTNRFILIDFSMRNLVGCRRRQFDLKKLYEKYRPLGLELVTVSVEFDKPYGQDTLTKFPLPWIQVQDFMDAPLITRDFAVKNMPDNVLLDANKIMIGRDLSIQELTAMLEQLVKK</sequence>
<dbReference type="AlphaFoldDB" id="A0A286F5I2"/>
<dbReference type="Pfam" id="PF00578">
    <property type="entry name" value="AhpC-TSA"/>
    <property type="match status" value="1"/>
</dbReference>
<feature type="chain" id="PRO_5012945045" evidence="1">
    <location>
        <begin position="29"/>
        <end position="367"/>
    </location>
</feature>
<evidence type="ECO:0000256" key="1">
    <source>
        <dbReference type="SAM" id="SignalP"/>
    </source>
</evidence>
<proteinExistence type="predicted"/>
<keyword evidence="4" id="KW-1185">Reference proteome</keyword>
<dbReference type="OrthoDB" id="931922at2"/>
<gene>
    <name evidence="3" type="ORF">SAMN06269250_0464</name>
</gene>
<feature type="signal peptide" evidence="1">
    <location>
        <begin position="1"/>
        <end position="28"/>
    </location>
</feature>
<dbReference type="Gene3D" id="3.40.30.10">
    <property type="entry name" value="Glutaredoxin"/>
    <property type="match status" value="1"/>
</dbReference>
<dbReference type="PROSITE" id="PS51352">
    <property type="entry name" value="THIOREDOXIN_2"/>
    <property type="match status" value="1"/>
</dbReference>
<dbReference type="InterPro" id="IPR036249">
    <property type="entry name" value="Thioredoxin-like_sf"/>
</dbReference>
<evidence type="ECO:0000259" key="2">
    <source>
        <dbReference type="PROSITE" id="PS51352"/>
    </source>
</evidence>
<keyword evidence="1" id="KW-0732">Signal</keyword>
<evidence type="ECO:0000313" key="3">
    <source>
        <dbReference type="EMBL" id="SOD78442.1"/>
    </source>
</evidence>
<evidence type="ECO:0000313" key="4">
    <source>
        <dbReference type="Proteomes" id="UP000219452"/>
    </source>
</evidence>
<organism evidence="3 4">
    <name type="scientific">Spirosoma fluviale</name>
    <dbReference type="NCBI Taxonomy" id="1597977"/>
    <lineage>
        <taxon>Bacteria</taxon>
        <taxon>Pseudomonadati</taxon>
        <taxon>Bacteroidota</taxon>
        <taxon>Cytophagia</taxon>
        <taxon>Cytophagales</taxon>
        <taxon>Cytophagaceae</taxon>
        <taxon>Spirosoma</taxon>
    </lineage>
</organism>
<dbReference type="RefSeq" id="WP_097124189.1">
    <property type="nucleotide sequence ID" value="NZ_OCNH01000001.1"/>
</dbReference>
<dbReference type="EMBL" id="OCNH01000001">
    <property type="protein sequence ID" value="SOD78442.1"/>
    <property type="molecule type" value="Genomic_DNA"/>
</dbReference>
<dbReference type="Proteomes" id="UP000219452">
    <property type="component" value="Unassembled WGS sequence"/>
</dbReference>
<dbReference type="GO" id="GO:0016491">
    <property type="term" value="F:oxidoreductase activity"/>
    <property type="evidence" value="ECO:0007669"/>
    <property type="project" value="InterPro"/>
</dbReference>
<feature type="domain" description="Thioredoxin" evidence="2">
    <location>
        <begin position="229"/>
        <end position="366"/>
    </location>
</feature>
<name>A0A286F5I2_9BACT</name>
<dbReference type="CDD" id="cd02966">
    <property type="entry name" value="TlpA_like_family"/>
    <property type="match status" value="1"/>
</dbReference>
<reference evidence="4" key="1">
    <citation type="submission" date="2017-09" db="EMBL/GenBank/DDBJ databases">
        <authorList>
            <person name="Varghese N."/>
            <person name="Submissions S."/>
        </authorList>
    </citation>
    <scope>NUCLEOTIDE SEQUENCE [LARGE SCALE GENOMIC DNA]</scope>
    <source>
        <strain evidence="4">DSM 29961</strain>
    </source>
</reference>
<dbReference type="SUPFAM" id="SSF52833">
    <property type="entry name" value="Thioredoxin-like"/>
    <property type="match status" value="1"/>
</dbReference>